<dbReference type="PANTHER" id="PTHR38686:SF1">
    <property type="entry name" value="APOLIPOPROTEIN N-ACYLTRANSFERASE"/>
    <property type="match status" value="1"/>
</dbReference>
<keyword evidence="11" id="KW-0449">Lipoprotein</keyword>
<dbReference type="AlphaFoldDB" id="A0A1N7JNH3"/>
<dbReference type="UniPathway" id="UPA00666"/>
<feature type="transmembrane region" description="Helical" evidence="9">
    <location>
        <begin position="95"/>
        <end position="118"/>
    </location>
</feature>
<evidence type="ECO:0000256" key="4">
    <source>
        <dbReference type="ARBA" id="ARBA00022679"/>
    </source>
</evidence>
<dbReference type="RefSeq" id="WP_175617000.1">
    <property type="nucleotide sequence ID" value="NZ_FTOA01000002.1"/>
</dbReference>
<organism evidence="11 12">
    <name type="scientific">Insolitispirillum peregrinum</name>
    <dbReference type="NCBI Taxonomy" id="80876"/>
    <lineage>
        <taxon>Bacteria</taxon>
        <taxon>Pseudomonadati</taxon>
        <taxon>Pseudomonadota</taxon>
        <taxon>Alphaproteobacteria</taxon>
        <taxon>Rhodospirillales</taxon>
        <taxon>Novispirillaceae</taxon>
        <taxon>Insolitispirillum</taxon>
    </lineage>
</organism>
<dbReference type="HAMAP" id="MF_01148">
    <property type="entry name" value="Lnt"/>
    <property type="match status" value="1"/>
</dbReference>
<feature type="transmembrane region" description="Helical" evidence="9">
    <location>
        <begin position="12"/>
        <end position="32"/>
    </location>
</feature>
<feature type="domain" description="CN hydrolase" evidence="10">
    <location>
        <begin position="237"/>
        <end position="496"/>
    </location>
</feature>
<comment type="catalytic activity">
    <reaction evidence="9">
        <text>N-terminal S-1,2-diacyl-sn-glyceryl-L-cysteinyl-[lipoprotein] + a glycerophospholipid = N-acyl-S-1,2-diacyl-sn-glyceryl-L-cysteinyl-[lipoprotein] + a 2-acyl-sn-glycero-3-phospholipid + H(+)</text>
        <dbReference type="Rhea" id="RHEA:48228"/>
        <dbReference type="Rhea" id="RHEA-COMP:14681"/>
        <dbReference type="Rhea" id="RHEA-COMP:14684"/>
        <dbReference type="ChEBI" id="CHEBI:15378"/>
        <dbReference type="ChEBI" id="CHEBI:136912"/>
        <dbReference type="ChEBI" id="CHEBI:140656"/>
        <dbReference type="ChEBI" id="CHEBI:140657"/>
        <dbReference type="ChEBI" id="CHEBI:140660"/>
        <dbReference type="EC" id="2.3.1.269"/>
    </reaction>
</comment>
<dbReference type="STRING" id="80876.SAMN05421779_102396"/>
<evidence type="ECO:0000256" key="2">
    <source>
        <dbReference type="ARBA" id="ARBA00010065"/>
    </source>
</evidence>
<comment type="subcellular location">
    <subcellularLocation>
        <location evidence="1 9">Cell membrane</location>
        <topology evidence="1 9">Multi-pass membrane protein</topology>
    </subcellularLocation>
</comment>
<sequence>MAGVATFGLRLGTLRTSLRLLVALIAGAVSVLTLPPVHWVPLLAVTLPSLLWLLDGVRSKAGSFCLGWAFGTGFFAAGLYWVSNALLVDAAQFGWLVPFAITGLGVGLGLFHGLLLLLVHLSGTRGLGRVVTFAALWTLLEIVRGYAFTGFPWNLAASIWAEWPTMLQSLAWIGSYGLSLITVLAFSLPALISWQGRRGVATSVAGLLVLVLLGIIGSQRLPEQAAPIVDGVTLRLVQPNIPQSEKWRNDLRQANLRDHLALSLAEGDKPVTHVIWSETALPYALDGKDDAELRTALADALRDDDSASPRADGRKGPILITGTVRKTPAGVEPFQVWNSMVALDDTGTVVAQFDKAHLVPFGEYMPLKSILPLKKITAGLVDFTPGPGPATEAMPGTPPVSPLICYEAIFPGAVTAGSDSATRPGWLLNLTNDGWYGLSAGPYQHYASTRMRAVEEGLPLVRVANTGISAIVDPWGREVARLDLEAKGFVDGPLPQALPATLFAHWGNALPLSLAVIALMAGVFGGRRRAS</sequence>
<dbReference type="Gene3D" id="3.60.110.10">
    <property type="entry name" value="Carbon-nitrogen hydrolase"/>
    <property type="match status" value="1"/>
</dbReference>
<protein>
    <recommendedName>
        <fullName evidence="9">Apolipoprotein N-acyltransferase</fullName>
        <shortName evidence="9">ALP N-acyltransferase</shortName>
        <ecNumber evidence="9">2.3.1.269</ecNumber>
    </recommendedName>
</protein>
<evidence type="ECO:0000256" key="8">
    <source>
        <dbReference type="ARBA" id="ARBA00023315"/>
    </source>
</evidence>
<evidence type="ECO:0000256" key="3">
    <source>
        <dbReference type="ARBA" id="ARBA00022475"/>
    </source>
</evidence>
<name>A0A1N7JNH3_9PROT</name>
<evidence type="ECO:0000256" key="9">
    <source>
        <dbReference type="HAMAP-Rule" id="MF_01148"/>
    </source>
</evidence>
<dbReference type="SUPFAM" id="SSF56317">
    <property type="entry name" value="Carbon-nitrogen hydrolase"/>
    <property type="match status" value="1"/>
</dbReference>
<dbReference type="Pfam" id="PF20154">
    <property type="entry name" value="LNT_N"/>
    <property type="match status" value="1"/>
</dbReference>
<evidence type="ECO:0000256" key="6">
    <source>
        <dbReference type="ARBA" id="ARBA00022989"/>
    </source>
</evidence>
<dbReference type="GO" id="GO:0042158">
    <property type="term" value="P:lipoprotein biosynthetic process"/>
    <property type="evidence" value="ECO:0007669"/>
    <property type="project" value="UniProtKB-UniRule"/>
</dbReference>
<dbReference type="GO" id="GO:0016410">
    <property type="term" value="F:N-acyltransferase activity"/>
    <property type="evidence" value="ECO:0007669"/>
    <property type="project" value="UniProtKB-UniRule"/>
</dbReference>
<comment type="function">
    <text evidence="9">Catalyzes the phospholipid dependent N-acylation of the N-terminal cysteine of apolipoprotein, the last step in lipoprotein maturation.</text>
</comment>
<keyword evidence="3 9" id="KW-1003">Cell membrane</keyword>
<keyword evidence="5 9" id="KW-0812">Transmembrane</keyword>
<dbReference type="CDD" id="cd07571">
    <property type="entry name" value="ALP_N-acyl_transferase"/>
    <property type="match status" value="1"/>
</dbReference>
<evidence type="ECO:0000256" key="1">
    <source>
        <dbReference type="ARBA" id="ARBA00004651"/>
    </source>
</evidence>
<evidence type="ECO:0000259" key="10">
    <source>
        <dbReference type="PROSITE" id="PS50263"/>
    </source>
</evidence>
<dbReference type="NCBIfam" id="TIGR00546">
    <property type="entry name" value="lnt"/>
    <property type="match status" value="1"/>
</dbReference>
<feature type="transmembrane region" description="Helical" evidence="9">
    <location>
        <begin position="130"/>
        <end position="149"/>
    </location>
</feature>
<dbReference type="InterPro" id="IPR036526">
    <property type="entry name" value="C-N_Hydrolase_sf"/>
</dbReference>
<dbReference type="Pfam" id="PF00795">
    <property type="entry name" value="CN_hydrolase"/>
    <property type="match status" value="1"/>
</dbReference>
<keyword evidence="4 9" id="KW-0808">Transferase</keyword>
<dbReference type="Proteomes" id="UP000185678">
    <property type="component" value="Unassembled WGS sequence"/>
</dbReference>
<evidence type="ECO:0000313" key="12">
    <source>
        <dbReference type="Proteomes" id="UP000185678"/>
    </source>
</evidence>
<gene>
    <name evidence="9" type="primary">lnt</name>
    <name evidence="11" type="ORF">SAMN05421779_102396</name>
</gene>
<dbReference type="InterPro" id="IPR003010">
    <property type="entry name" value="C-N_Hydrolase"/>
</dbReference>
<keyword evidence="6 9" id="KW-1133">Transmembrane helix</keyword>
<comment type="similarity">
    <text evidence="2 9">Belongs to the CN hydrolase family. Apolipoprotein N-acyltransferase subfamily.</text>
</comment>
<keyword evidence="12" id="KW-1185">Reference proteome</keyword>
<dbReference type="EMBL" id="FTOA01000002">
    <property type="protein sequence ID" value="SIS50811.1"/>
    <property type="molecule type" value="Genomic_DNA"/>
</dbReference>
<keyword evidence="7 9" id="KW-0472">Membrane</keyword>
<feature type="transmembrane region" description="Helical" evidence="9">
    <location>
        <begin position="199"/>
        <end position="217"/>
    </location>
</feature>
<dbReference type="InterPro" id="IPR045378">
    <property type="entry name" value="LNT_N"/>
</dbReference>
<evidence type="ECO:0000256" key="5">
    <source>
        <dbReference type="ARBA" id="ARBA00022692"/>
    </source>
</evidence>
<accession>A0A1N7JNH3</accession>
<feature type="transmembrane region" description="Helical" evidence="9">
    <location>
        <begin position="61"/>
        <end position="83"/>
    </location>
</feature>
<dbReference type="GO" id="GO:0005886">
    <property type="term" value="C:plasma membrane"/>
    <property type="evidence" value="ECO:0007669"/>
    <property type="project" value="UniProtKB-SubCell"/>
</dbReference>
<dbReference type="PROSITE" id="PS50263">
    <property type="entry name" value="CN_HYDROLASE"/>
    <property type="match status" value="1"/>
</dbReference>
<evidence type="ECO:0000313" key="11">
    <source>
        <dbReference type="EMBL" id="SIS50811.1"/>
    </source>
</evidence>
<comment type="pathway">
    <text evidence="9">Protein modification; lipoprotein biosynthesis (N-acyl transfer).</text>
</comment>
<dbReference type="EC" id="2.3.1.269" evidence="9"/>
<feature type="transmembrane region" description="Helical" evidence="9">
    <location>
        <begin position="503"/>
        <end position="525"/>
    </location>
</feature>
<dbReference type="InterPro" id="IPR004563">
    <property type="entry name" value="Apolipo_AcylTrfase"/>
</dbReference>
<evidence type="ECO:0000256" key="7">
    <source>
        <dbReference type="ARBA" id="ARBA00023136"/>
    </source>
</evidence>
<reference evidence="11 12" key="1">
    <citation type="submission" date="2017-01" db="EMBL/GenBank/DDBJ databases">
        <authorList>
            <person name="Mah S.A."/>
            <person name="Swanson W.J."/>
            <person name="Moy G.W."/>
            <person name="Vacquier V.D."/>
        </authorList>
    </citation>
    <scope>NUCLEOTIDE SEQUENCE [LARGE SCALE GENOMIC DNA]</scope>
    <source>
        <strain evidence="11 12">DSM 11589</strain>
    </source>
</reference>
<keyword evidence="8 9" id="KW-0012">Acyltransferase</keyword>
<proteinExistence type="inferred from homology"/>
<dbReference type="PANTHER" id="PTHR38686">
    <property type="entry name" value="APOLIPOPROTEIN N-ACYLTRANSFERASE"/>
    <property type="match status" value="1"/>
</dbReference>
<feature type="transmembrane region" description="Helical" evidence="9">
    <location>
        <begin position="169"/>
        <end position="192"/>
    </location>
</feature>